<dbReference type="SUPFAM" id="SSF57903">
    <property type="entry name" value="FYVE/PHD zinc finger"/>
    <property type="match status" value="1"/>
</dbReference>
<feature type="domain" description="Zinc finger PHD-type" evidence="5">
    <location>
        <begin position="314"/>
        <end position="357"/>
    </location>
</feature>
<dbReference type="PANTHER" id="PTHR34718">
    <property type="entry name" value="PHD-TYPE DOMAIN-CONTAINING PROTEIN"/>
    <property type="match status" value="1"/>
</dbReference>
<keyword evidence="3" id="KW-0862">Zinc</keyword>
<organism>
    <name type="scientific">Branchiostoma floridae</name>
    <name type="common">Florida lancelet</name>
    <name type="synonym">Amphioxus</name>
    <dbReference type="NCBI Taxonomy" id="7739"/>
    <lineage>
        <taxon>Eukaryota</taxon>
        <taxon>Metazoa</taxon>
        <taxon>Chordata</taxon>
        <taxon>Cephalochordata</taxon>
        <taxon>Leptocardii</taxon>
        <taxon>Amphioxiformes</taxon>
        <taxon>Branchiostomatidae</taxon>
        <taxon>Branchiostoma</taxon>
    </lineage>
</organism>
<dbReference type="InterPro" id="IPR013083">
    <property type="entry name" value="Znf_RING/FYVE/PHD"/>
</dbReference>
<dbReference type="AlphaFoldDB" id="C3YNC7"/>
<dbReference type="InterPro" id="IPR038765">
    <property type="entry name" value="Papain-like_cys_pep_sf"/>
</dbReference>
<keyword evidence="1" id="KW-0479">Metal-binding</keyword>
<evidence type="ECO:0000256" key="4">
    <source>
        <dbReference type="SAM" id="MobiDB-lite"/>
    </source>
</evidence>
<dbReference type="Gene3D" id="3.40.395.10">
    <property type="entry name" value="Adenoviral Proteinase, Chain A"/>
    <property type="match status" value="1"/>
</dbReference>
<proteinExistence type="predicted"/>
<dbReference type="InParanoid" id="C3YNC7"/>
<evidence type="ECO:0000256" key="2">
    <source>
        <dbReference type="ARBA" id="ARBA00022771"/>
    </source>
</evidence>
<dbReference type="EMBL" id="GG666533">
    <property type="protein sequence ID" value="EEN58233.1"/>
    <property type="molecule type" value="Genomic_DNA"/>
</dbReference>
<dbReference type="PROSITE" id="PS01359">
    <property type="entry name" value="ZF_PHD_1"/>
    <property type="match status" value="1"/>
</dbReference>
<dbReference type="GO" id="GO:0008270">
    <property type="term" value="F:zinc ion binding"/>
    <property type="evidence" value="ECO:0007669"/>
    <property type="project" value="UniProtKB-KW"/>
</dbReference>
<dbReference type="InterPro" id="IPR019786">
    <property type="entry name" value="Zinc_finger_PHD-type_CS"/>
</dbReference>
<evidence type="ECO:0000256" key="1">
    <source>
        <dbReference type="ARBA" id="ARBA00022723"/>
    </source>
</evidence>
<feature type="compositionally biased region" description="Polar residues" evidence="4">
    <location>
        <begin position="52"/>
        <end position="65"/>
    </location>
</feature>
<evidence type="ECO:0000256" key="3">
    <source>
        <dbReference type="ARBA" id="ARBA00022833"/>
    </source>
</evidence>
<dbReference type="SMART" id="SM00249">
    <property type="entry name" value="PHD"/>
    <property type="match status" value="1"/>
</dbReference>
<protein>
    <recommendedName>
        <fullName evidence="5">Zinc finger PHD-type domain-containing protein</fullName>
    </recommendedName>
</protein>
<evidence type="ECO:0000259" key="5">
    <source>
        <dbReference type="SMART" id="SM00249"/>
    </source>
</evidence>
<reference evidence="6" key="1">
    <citation type="journal article" date="2008" name="Nature">
        <title>The amphioxus genome and the evolution of the chordate karyotype.</title>
        <authorList>
            <consortium name="US DOE Joint Genome Institute (JGI-PGF)"/>
            <person name="Putnam N.H."/>
            <person name="Butts T."/>
            <person name="Ferrier D.E.K."/>
            <person name="Furlong R.F."/>
            <person name="Hellsten U."/>
            <person name="Kawashima T."/>
            <person name="Robinson-Rechavi M."/>
            <person name="Shoguchi E."/>
            <person name="Terry A."/>
            <person name="Yu J.-K."/>
            <person name="Benito-Gutierrez E.L."/>
            <person name="Dubchak I."/>
            <person name="Garcia-Fernandez J."/>
            <person name="Gibson-Brown J.J."/>
            <person name="Grigoriev I.V."/>
            <person name="Horton A.C."/>
            <person name="de Jong P.J."/>
            <person name="Jurka J."/>
            <person name="Kapitonov V.V."/>
            <person name="Kohara Y."/>
            <person name="Kuroki Y."/>
            <person name="Lindquist E."/>
            <person name="Lucas S."/>
            <person name="Osoegawa K."/>
            <person name="Pennacchio L.A."/>
            <person name="Salamov A.A."/>
            <person name="Satou Y."/>
            <person name="Sauka-Spengler T."/>
            <person name="Schmutz J."/>
            <person name="Shin-I T."/>
            <person name="Toyoda A."/>
            <person name="Bronner-Fraser M."/>
            <person name="Fujiyama A."/>
            <person name="Holland L.Z."/>
            <person name="Holland P.W.H."/>
            <person name="Satoh N."/>
            <person name="Rokhsar D.S."/>
        </authorList>
    </citation>
    <scope>NUCLEOTIDE SEQUENCE [LARGE SCALE GENOMIC DNA]</scope>
    <source>
        <strain evidence="6">S238N-H82</strain>
        <tissue evidence="6">Testes</tissue>
    </source>
</reference>
<dbReference type="InterPro" id="IPR001965">
    <property type="entry name" value="Znf_PHD"/>
</dbReference>
<dbReference type="SUPFAM" id="SSF54001">
    <property type="entry name" value="Cysteine proteinases"/>
    <property type="match status" value="1"/>
</dbReference>
<gene>
    <name evidence="6" type="ORF">BRAFLDRAFT_76910</name>
</gene>
<dbReference type="PANTHER" id="PTHR34718:SF2">
    <property type="entry name" value="PHD-TYPE DOMAIN-CONTAINING PROTEIN"/>
    <property type="match status" value="1"/>
</dbReference>
<name>C3YNC7_BRAFL</name>
<evidence type="ECO:0000313" key="6">
    <source>
        <dbReference type="EMBL" id="EEN58233.1"/>
    </source>
</evidence>
<feature type="region of interest" description="Disordered" evidence="4">
    <location>
        <begin position="1"/>
        <end position="74"/>
    </location>
</feature>
<dbReference type="Gene3D" id="3.30.40.10">
    <property type="entry name" value="Zinc/RING finger domain, C3HC4 (zinc finger)"/>
    <property type="match status" value="1"/>
</dbReference>
<accession>C3YNC7</accession>
<keyword evidence="2" id="KW-0863">Zinc-finger</keyword>
<dbReference type="InterPro" id="IPR011011">
    <property type="entry name" value="Znf_FYVE_PHD"/>
</dbReference>
<sequence length="358" mass="39108">MKNADLAAKPNFVPQVKNVLKDAAGERQAPGEGPPAIVIRPASHNDRPGKGSENNAPTEAAPSSSDIRDAGNVTEGNDSVAKLHRLTVASVVKSPLSRSSTATGKQLEPIVSEVENEGTIEMSLINKRVESVGGKMLTYNHIQAAQSLLRRQYPALQGLEDPVFGLYEAGFAKMTGKGLQIHHSGSGTMHWVLSSYTDGQVYLYDSLGVAISKSLQIQLCQSYAGFADQDTNVLTVLLPEVQHQWNAEDCGLFVIAWAVDIAEGQDVSRLMYDDRKMRSHLEMCFKEEKLTPFPRLTSRKWRVRPISAHQVSLVCHCDQGGRLGRLERCKACRRIFHVSCLAASPPRDGTWACGDCAV</sequence>